<dbReference type="PROSITE" id="PS50002">
    <property type="entry name" value="SH3"/>
    <property type="match status" value="1"/>
</dbReference>
<reference evidence="5" key="1">
    <citation type="submission" date="2020-02" db="EMBL/GenBank/DDBJ databases">
        <authorList>
            <person name="Palmer J.M."/>
        </authorList>
    </citation>
    <scope>NUCLEOTIDE SEQUENCE</scope>
    <source>
        <strain evidence="5">EPUS1.4</strain>
        <tissue evidence="5">Thallus</tissue>
    </source>
</reference>
<dbReference type="InterPro" id="IPR036028">
    <property type="entry name" value="SH3-like_dom_sf"/>
</dbReference>
<dbReference type="InterPro" id="IPR001452">
    <property type="entry name" value="SH3_domain"/>
</dbReference>
<feature type="compositionally biased region" description="Basic and acidic residues" evidence="3">
    <location>
        <begin position="441"/>
        <end position="459"/>
    </location>
</feature>
<accession>A0A8H7AH64</accession>
<dbReference type="GO" id="GO:0051286">
    <property type="term" value="C:cell tip"/>
    <property type="evidence" value="ECO:0007669"/>
    <property type="project" value="TreeGrafter"/>
</dbReference>
<gene>
    <name evidence="5" type="ORF">GJ744_010083</name>
</gene>
<feature type="compositionally biased region" description="Basic and acidic residues" evidence="3">
    <location>
        <begin position="397"/>
        <end position="407"/>
    </location>
</feature>
<feature type="compositionally biased region" description="Low complexity" evidence="3">
    <location>
        <begin position="738"/>
        <end position="747"/>
    </location>
</feature>
<dbReference type="Proteomes" id="UP000606974">
    <property type="component" value="Unassembled WGS sequence"/>
</dbReference>
<dbReference type="OrthoDB" id="196165at2759"/>
<evidence type="ECO:0000259" key="4">
    <source>
        <dbReference type="PROSITE" id="PS50002"/>
    </source>
</evidence>
<proteinExistence type="predicted"/>
<dbReference type="SUPFAM" id="SSF50044">
    <property type="entry name" value="SH3-domain"/>
    <property type="match status" value="1"/>
</dbReference>
<feature type="compositionally biased region" description="Low complexity" evidence="3">
    <location>
        <begin position="517"/>
        <end position="543"/>
    </location>
</feature>
<dbReference type="GO" id="GO:0008104">
    <property type="term" value="P:intracellular protein localization"/>
    <property type="evidence" value="ECO:0007669"/>
    <property type="project" value="TreeGrafter"/>
</dbReference>
<dbReference type="PANTHER" id="PTHR47775">
    <property type="entry name" value="BUD SITE SELECTION PROTEIN 14"/>
    <property type="match status" value="1"/>
</dbReference>
<feature type="region of interest" description="Disordered" evidence="3">
    <location>
        <begin position="222"/>
        <end position="363"/>
    </location>
</feature>
<feature type="compositionally biased region" description="Polar residues" evidence="3">
    <location>
        <begin position="461"/>
        <end position="476"/>
    </location>
</feature>
<dbReference type="GO" id="GO:0030950">
    <property type="term" value="P:establishment or maintenance of actin cytoskeleton polarity"/>
    <property type="evidence" value="ECO:0007669"/>
    <property type="project" value="TreeGrafter"/>
</dbReference>
<feature type="compositionally biased region" description="Low complexity" evidence="3">
    <location>
        <begin position="637"/>
        <end position="650"/>
    </location>
</feature>
<keyword evidence="1 2" id="KW-0728">SH3 domain</keyword>
<feature type="compositionally biased region" description="Polar residues" evidence="3">
    <location>
        <begin position="502"/>
        <end position="515"/>
    </location>
</feature>
<feature type="compositionally biased region" description="Basic residues" evidence="3">
    <location>
        <begin position="232"/>
        <end position="243"/>
    </location>
</feature>
<feature type="compositionally biased region" description="Basic and acidic residues" evidence="3">
    <location>
        <begin position="342"/>
        <end position="351"/>
    </location>
</feature>
<dbReference type="Gene3D" id="2.30.30.40">
    <property type="entry name" value="SH3 Domains"/>
    <property type="match status" value="1"/>
</dbReference>
<feature type="compositionally biased region" description="Acidic residues" evidence="3">
    <location>
        <begin position="260"/>
        <end position="276"/>
    </location>
</feature>
<evidence type="ECO:0000313" key="6">
    <source>
        <dbReference type="Proteomes" id="UP000606974"/>
    </source>
</evidence>
<feature type="compositionally biased region" description="Acidic residues" evidence="3">
    <location>
        <begin position="109"/>
        <end position="129"/>
    </location>
</feature>
<evidence type="ECO:0000256" key="1">
    <source>
        <dbReference type="ARBA" id="ARBA00022443"/>
    </source>
</evidence>
<dbReference type="FunFam" id="2.30.30.40:FF:000035">
    <property type="entry name" value="SH3 domain containing protein"/>
    <property type="match status" value="1"/>
</dbReference>
<name>A0A8H7AH64_9EURO</name>
<dbReference type="GO" id="GO:0015630">
    <property type="term" value="C:microtubule cytoskeleton"/>
    <property type="evidence" value="ECO:0007669"/>
    <property type="project" value="TreeGrafter"/>
</dbReference>
<dbReference type="SMART" id="SM00326">
    <property type="entry name" value="SH3"/>
    <property type="match status" value="1"/>
</dbReference>
<comment type="caution">
    <text evidence="5">The sequence shown here is derived from an EMBL/GenBank/DDBJ whole genome shotgun (WGS) entry which is preliminary data.</text>
</comment>
<dbReference type="AlphaFoldDB" id="A0A8H7AH64"/>
<feature type="compositionally biased region" description="Polar residues" evidence="3">
    <location>
        <begin position="545"/>
        <end position="554"/>
    </location>
</feature>
<feature type="region of interest" description="Disordered" evidence="3">
    <location>
        <begin position="1"/>
        <end position="58"/>
    </location>
</feature>
<feature type="domain" description="SH3" evidence="4">
    <location>
        <begin position="144"/>
        <end position="205"/>
    </location>
</feature>
<feature type="compositionally biased region" description="Polar residues" evidence="3">
    <location>
        <begin position="46"/>
        <end position="58"/>
    </location>
</feature>
<feature type="region of interest" description="Disordered" evidence="3">
    <location>
        <begin position="89"/>
        <end position="138"/>
    </location>
</feature>
<dbReference type="PANTHER" id="PTHR47775:SF1">
    <property type="entry name" value="BUD SITE SELECTION PROTEIN 14"/>
    <property type="match status" value="1"/>
</dbReference>
<feature type="compositionally biased region" description="Basic and acidic residues" evidence="3">
    <location>
        <begin position="413"/>
        <end position="422"/>
    </location>
</feature>
<dbReference type="EMBL" id="JAACFV010000063">
    <property type="protein sequence ID" value="KAF7507782.1"/>
    <property type="molecule type" value="Genomic_DNA"/>
</dbReference>
<feature type="region of interest" description="Disordered" evidence="3">
    <location>
        <begin position="379"/>
        <end position="748"/>
    </location>
</feature>
<sequence>MTTLKPQLIRADTLDLQTQTSPSAKDHTRQPTHPSPVGLGPAAPHQIQSLRNAEQDALQEQMNSPLVAHHHDQGDFTEEPEFYDDQQDEAHDGLQPQDGQNAGQHIDDSGVDDSDIGDQGDDDGMDDDMMDKISSSPSIDDEDIDFEFVYALHTFVATVEGQANATKGDTMVLLDDSNSYWWLVRVVKDGSIGYLPAEHIETPTERLARLNKHRNIDLSATMLGDNPEKTKNPLKKAMRRRNAKTVQFAPPQYYGPSDFDYSDDEEDIEGDPEQGDYDLGSNDQNVSQGEDVEGDGIAPTGIKTQQDGEIMDGIQTTNGADNSYEEKLNSPHKRGTSDEINPDDRPEDPNARSRRGLVRNTDSFFKDDGVETKKISLTPRLLRGDSDLNIPVQQPDLKPKGSLETFDKVVSSESDKSSDEKKKKEKKGMLGGFFKRKDKKAKIQDNEFEDGKKGSDELSRVSPQSKKSSESLTQDTKPIKGEKAPQRQTSKLQKQPRPHVSPKTSPSKENFQRLEQSPHPSMESTMSPSSQDSSSTPSTVRSPAAEQSRTQENISPRIGSPEARQDRAASPSQNNPIFSPLTDALQPAPVRSRSKDLDAQPKAVPAKQVKNRFDIEDMNSDEEATPTVEAEQVRHMPPTLVTPTLVTPPLEQYQERLSESPIEVSPIEPSENHKSSAGSQPPMLTVDTSSNSERRSVSPISPTLSSSPSLVEADAETPNGAEDLTNPTASSPRADAHTPSTTRSTPTWSDASLRTYMDNDDDIRDLLIIVHDKSNVVPAGPDHPITGHLFGAEKGRLAEMQLNLDSMLTNWLARKNQTRLSR</sequence>
<dbReference type="InterPro" id="IPR053039">
    <property type="entry name" value="Polarity_Bud-Selection_Reg"/>
</dbReference>
<evidence type="ECO:0000256" key="3">
    <source>
        <dbReference type="SAM" id="MobiDB-lite"/>
    </source>
</evidence>
<organism evidence="5 6">
    <name type="scientific">Endocarpon pusillum</name>
    <dbReference type="NCBI Taxonomy" id="364733"/>
    <lineage>
        <taxon>Eukaryota</taxon>
        <taxon>Fungi</taxon>
        <taxon>Dikarya</taxon>
        <taxon>Ascomycota</taxon>
        <taxon>Pezizomycotina</taxon>
        <taxon>Eurotiomycetes</taxon>
        <taxon>Chaetothyriomycetidae</taxon>
        <taxon>Verrucariales</taxon>
        <taxon>Verrucariaceae</taxon>
        <taxon>Endocarpon</taxon>
    </lineage>
</organism>
<keyword evidence="6" id="KW-1185">Reference proteome</keyword>
<evidence type="ECO:0000313" key="5">
    <source>
        <dbReference type="EMBL" id="KAF7507782.1"/>
    </source>
</evidence>
<evidence type="ECO:0000256" key="2">
    <source>
        <dbReference type="PROSITE-ProRule" id="PRU00192"/>
    </source>
</evidence>
<feature type="compositionally biased region" description="Low complexity" evidence="3">
    <location>
        <begin position="697"/>
        <end position="711"/>
    </location>
</feature>
<protein>
    <recommendedName>
        <fullName evidence="4">SH3 domain-containing protein</fullName>
    </recommendedName>
</protein>
<dbReference type="Pfam" id="PF00018">
    <property type="entry name" value="SH3_1"/>
    <property type="match status" value="1"/>
</dbReference>